<evidence type="ECO:0000313" key="2">
    <source>
        <dbReference type="Proteomes" id="UP001501326"/>
    </source>
</evidence>
<organism evidence="1 2">
    <name type="scientific">Pedococcus aerophilus</name>
    <dbReference type="NCBI Taxonomy" id="436356"/>
    <lineage>
        <taxon>Bacteria</taxon>
        <taxon>Bacillati</taxon>
        <taxon>Actinomycetota</taxon>
        <taxon>Actinomycetes</taxon>
        <taxon>Micrococcales</taxon>
        <taxon>Intrasporangiaceae</taxon>
        <taxon>Pedococcus</taxon>
    </lineage>
</organism>
<sequence length="59" mass="6143">MCRPVNCKVCGKTTWAGCGQHVDHVMAGVPRADRCPGHSADELAASGGGSFLGRLFGRN</sequence>
<evidence type="ECO:0000313" key="1">
    <source>
        <dbReference type="EMBL" id="GAA2733600.1"/>
    </source>
</evidence>
<dbReference type="RefSeq" id="WP_344191179.1">
    <property type="nucleotide sequence ID" value="NZ_BAAARN010000001.1"/>
</dbReference>
<keyword evidence="2" id="KW-1185">Reference proteome</keyword>
<reference evidence="2" key="1">
    <citation type="journal article" date="2019" name="Int. J. Syst. Evol. Microbiol.">
        <title>The Global Catalogue of Microorganisms (GCM) 10K type strain sequencing project: providing services to taxonomists for standard genome sequencing and annotation.</title>
        <authorList>
            <consortium name="The Broad Institute Genomics Platform"/>
            <consortium name="The Broad Institute Genome Sequencing Center for Infectious Disease"/>
            <person name="Wu L."/>
            <person name="Ma J."/>
        </authorList>
    </citation>
    <scope>NUCLEOTIDE SEQUENCE [LARGE SCALE GENOMIC DNA]</scope>
    <source>
        <strain evidence="2">JCM 16378</strain>
    </source>
</reference>
<proteinExistence type="predicted"/>
<accession>A0ABP6H2K4</accession>
<dbReference type="PANTHER" id="PTHR34724:SF2">
    <property type="entry name" value="OS12G0596101 PROTEIN"/>
    <property type="match status" value="1"/>
</dbReference>
<dbReference type="PANTHER" id="PTHR34724">
    <property type="entry name" value="OS12G0596101 PROTEIN"/>
    <property type="match status" value="1"/>
</dbReference>
<dbReference type="Proteomes" id="UP001501326">
    <property type="component" value="Unassembled WGS sequence"/>
</dbReference>
<protein>
    <submittedName>
        <fullName evidence="1">Uncharacterized protein</fullName>
    </submittedName>
</protein>
<comment type="caution">
    <text evidence="1">The sequence shown here is derived from an EMBL/GenBank/DDBJ whole genome shotgun (WGS) entry which is preliminary data.</text>
</comment>
<gene>
    <name evidence="1" type="ORF">GCM10009867_11900</name>
</gene>
<name>A0ABP6H2K4_9MICO</name>
<dbReference type="EMBL" id="BAAARN010000001">
    <property type="protein sequence ID" value="GAA2733600.1"/>
    <property type="molecule type" value="Genomic_DNA"/>
</dbReference>